<dbReference type="GO" id="GO:0000502">
    <property type="term" value="C:proteasome complex"/>
    <property type="evidence" value="ECO:0007669"/>
    <property type="project" value="UniProtKB-KW"/>
</dbReference>
<dbReference type="InterPro" id="IPR001680">
    <property type="entry name" value="WD40_rpt"/>
</dbReference>
<reference evidence="6 7" key="1">
    <citation type="submission" date="2016-02" db="EMBL/GenBank/DDBJ databases">
        <title>Comparative genomic and transcriptomic foundation for Pichia pastoris.</title>
        <authorList>
            <person name="Love K.R."/>
            <person name="Shah K.A."/>
            <person name="Whittaker C.A."/>
            <person name="Wu J."/>
            <person name="Bartlett M.C."/>
            <person name="Ma D."/>
            <person name="Leeson R.L."/>
            <person name="Priest M."/>
            <person name="Young S.K."/>
            <person name="Love J.C."/>
        </authorList>
    </citation>
    <scope>NUCLEOTIDE SEQUENCE [LARGE SCALE GENOMIC DNA]</scope>
    <source>
        <strain evidence="6 7">ATCC 28485</strain>
    </source>
</reference>
<feature type="repeat" description="WD" evidence="5">
    <location>
        <begin position="167"/>
        <end position="208"/>
    </location>
</feature>
<comment type="similarity">
    <text evidence="4">Belongs to the WD repeat PAAF1/RPN14 family.</text>
</comment>
<dbReference type="PANTHER" id="PTHR19857:SF19">
    <property type="entry name" value="26S PROTEASOME REGULATORY SUBUNIT RPN14"/>
    <property type="match status" value="1"/>
</dbReference>
<evidence type="ECO:0000256" key="5">
    <source>
        <dbReference type="PROSITE-ProRule" id="PRU00221"/>
    </source>
</evidence>
<evidence type="ECO:0000313" key="7">
    <source>
        <dbReference type="Proteomes" id="UP000094565"/>
    </source>
</evidence>
<keyword evidence="1 5" id="KW-0853">WD repeat</keyword>
<dbReference type="Pfam" id="PF00400">
    <property type="entry name" value="WD40"/>
    <property type="match status" value="2"/>
</dbReference>
<feature type="repeat" description="WD" evidence="5">
    <location>
        <begin position="125"/>
        <end position="166"/>
    </location>
</feature>
<accession>A0A1B2J878</accession>
<dbReference type="OrthoDB" id="10257301at2759"/>
<dbReference type="InterPro" id="IPR051179">
    <property type="entry name" value="WD_repeat_multifunction"/>
</dbReference>
<evidence type="ECO:0000313" key="6">
    <source>
        <dbReference type="EMBL" id="ANZ74172.1"/>
    </source>
</evidence>
<dbReference type="SUPFAM" id="SSF50978">
    <property type="entry name" value="WD40 repeat-like"/>
    <property type="match status" value="1"/>
</dbReference>
<keyword evidence="3" id="KW-0647">Proteasome</keyword>
<dbReference type="InterPro" id="IPR036322">
    <property type="entry name" value="WD40_repeat_dom_sf"/>
</dbReference>
<keyword evidence="7" id="KW-1185">Reference proteome</keyword>
<proteinExistence type="inferred from homology"/>
<evidence type="ECO:0000256" key="3">
    <source>
        <dbReference type="ARBA" id="ARBA00022942"/>
    </source>
</evidence>
<keyword evidence="2" id="KW-0677">Repeat</keyword>
<evidence type="ECO:0000256" key="1">
    <source>
        <dbReference type="ARBA" id="ARBA00022574"/>
    </source>
</evidence>
<dbReference type="Proteomes" id="UP000094565">
    <property type="component" value="Chromosome 1"/>
</dbReference>
<dbReference type="AlphaFoldDB" id="A0A1B2J878"/>
<dbReference type="PROSITE" id="PS50294">
    <property type="entry name" value="WD_REPEATS_REGION"/>
    <property type="match status" value="2"/>
</dbReference>
<evidence type="ECO:0000256" key="2">
    <source>
        <dbReference type="ARBA" id="ARBA00022737"/>
    </source>
</evidence>
<protein>
    <submittedName>
        <fullName evidence="6">BA75_01429T0</fullName>
    </submittedName>
</protein>
<dbReference type="Gene3D" id="2.130.10.10">
    <property type="entry name" value="YVTN repeat-like/Quinoprotein amine dehydrogenase"/>
    <property type="match status" value="1"/>
</dbReference>
<name>A0A1B2J878_PICPA</name>
<dbReference type="PROSITE" id="PS50082">
    <property type="entry name" value="WD_REPEATS_2"/>
    <property type="match status" value="2"/>
</dbReference>
<dbReference type="EMBL" id="CP014584">
    <property type="protein sequence ID" value="ANZ74172.1"/>
    <property type="molecule type" value="Genomic_DNA"/>
</dbReference>
<dbReference type="SMART" id="SM00320">
    <property type="entry name" value="WD40"/>
    <property type="match status" value="3"/>
</dbReference>
<organism evidence="6 7">
    <name type="scientific">Komagataella pastoris</name>
    <name type="common">Yeast</name>
    <name type="synonym">Pichia pastoris</name>
    <dbReference type="NCBI Taxonomy" id="4922"/>
    <lineage>
        <taxon>Eukaryota</taxon>
        <taxon>Fungi</taxon>
        <taxon>Dikarya</taxon>
        <taxon>Ascomycota</taxon>
        <taxon>Saccharomycotina</taxon>
        <taxon>Pichiomycetes</taxon>
        <taxon>Pichiales</taxon>
        <taxon>Pichiaceae</taxon>
        <taxon>Komagataella</taxon>
    </lineage>
</organism>
<dbReference type="InterPro" id="IPR015943">
    <property type="entry name" value="WD40/YVTN_repeat-like_dom_sf"/>
</dbReference>
<dbReference type="PANTHER" id="PTHR19857">
    <property type="entry name" value="MITOCHONDRIAL DIVISION PROTEIN 1-RELATED"/>
    <property type="match status" value="1"/>
</dbReference>
<sequence>MKLARIQDSFLDVISDVEAGRVNHEDVWAEIIDGETKSGKFRVFKDKIEPLNPGLTLRKLDHWKYQLSDEESTLKCVFPVEKYDLISHNLTSVDVTAKCNFVVGDRNGRLLYGKLGSKGGELKEVIAHDGGTIKVCYFPSDKVLLSAGLDMMLKIWDCETGDNVRTFAGHRASITDFSLIGRGRNFVTSSLDAKLKLWECSSGMCVASMDCLCGITTVKIHQDKSLANSVLNASIENLFEVDGKTAICGLENGSLKFWRIADQALIKHLDTGNKTAVTDLAIVEDAIYVGYSSGKLLEIGLKDFKIKELVDVAERIDNVKVIGSYIVISFGSGTLVGYNIENAEAPIYLTGLENEVPVADICIQDKSIYAVGKYGLFKEFLL</sequence>
<gene>
    <name evidence="6" type="ORF">ATY40_BA7501429</name>
</gene>
<evidence type="ECO:0000256" key="4">
    <source>
        <dbReference type="ARBA" id="ARBA00038321"/>
    </source>
</evidence>